<dbReference type="Pfam" id="PF04909">
    <property type="entry name" value="Amidohydro_2"/>
    <property type="match status" value="1"/>
</dbReference>
<evidence type="ECO:0000313" key="4">
    <source>
        <dbReference type="Proteomes" id="UP001519349"/>
    </source>
</evidence>
<sequence length="321" mass="36046">MTRKIDVFAHVLLPDFYQQMLQIEPKLPALFPFIRHPHLSDLELRRSFWDGQTQQIISYVNINPEDYVSPETAAVLCRQANAELTRTVEENADIFAAGVAMIPMSHLEAAVKILQETAENPYLAGVQLFTRALGRSIADPGFHVIFEACARLGLPIWLHPIFDERKPDNNMVFSWEYELSQAMLQIVEAGLFQEFPQLKIIVHHAGAMAPFFAERIRHILPSKQTEDFRKFYVDTAILGNPKALELTIDYFGVDHVLFGTDAPLGIAPSGATAAILAAIDSLPLADSERQQVLAGNAERLIVKEQRDETRHPSFPSDCSSR</sequence>
<feature type="domain" description="Amidohydrolase-related" evidence="2">
    <location>
        <begin position="74"/>
        <end position="300"/>
    </location>
</feature>
<protein>
    <submittedName>
        <fullName evidence="3">4-oxalomesaconate hydratase</fullName>
    </submittedName>
</protein>
<accession>A0ABS5AXW3</accession>
<reference evidence="3 4" key="1">
    <citation type="submission" date="2018-05" db="EMBL/GenBank/DDBJ databases">
        <title>Draft genome sequence of Streptococcus panodentis CCUG 70867T.</title>
        <authorList>
            <person name="Salva-Serra F."/>
            <person name="Mendez V."/>
            <person name="Jaen-Luchoro D."/>
            <person name="Gonzales-Siles L."/>
            <person name="Karlsson R."/>
            <person name="Engstrom-Jakobsson H."/>
            <person name="Busquets A."/>
            <person name="Gomila M."/>
            <person name="Pineiro-Iglesias B."/>
            <person name="Bennasar-Figueras A."/>
            <person name="Seeger M."/>
            <person name="Moore E."/>
        </authorList>
    </citation>
    <scope>NUCLEOTIDE SEQUENCE [LARGE SCALE GENOMIC DNA]</scope>
    <source>
        <strain evidence="3 4">CCUG 70867</strain>
    </source>
</reference>
<proteinExistence type="predicted"/>
<evidence type="ECO:0000256" key="1">
    <source>
        <dbReference type="ARBA" id="ARBA00023239"/>
    </source>
</evidence>
<dbReference type="InterPro" id="IPR032465">
    <property type="entry name" value="ACMSD"/>
</dbReference>
<dbReference type="RefSeq" id="WP_209551569.1">
    <property type="nucleotide sequence ID" value="NZ_QFAY01000017.1"/>
</dbReference>
<dbReference type="EMBL" id="QFAY01000017">
    <property type="protein sequence ID" value="MBP2621422.1"/>
    <property type="molecule type" value="Genomic_DNA"/>
</dbReference>
<name>A0ABS5AXW3_9STRE</name>
<keyword evidence="4" id="KW-1185">Reference proteome</keyword>
<dbReference type="Proteomes" id="UP001519349">
    <property type="component" value="Unassembled WGS sequence"/>
</dbReference>
<evidence type="ECO:0000259" key="2">
    <source>
        <dbReference type="Pfam" id="PF04909"/>
    </source>
</evidence>
<dbReference type="PANTHER" id="PTHR21240">
    <property type="entry name" value="2-AMINO-3-CARBOXYLMUCONATE-6-SEMIALDEHYDE DECARBOXYLASE"/>
    <property type="match status" value="1"/>
</dbReference>
<dbReference type="InterPro" id="IPR032466">
    <property type="entry name" value="Metal_Hydrolase"/>
</dbReference>
<keyword evidence="1" id="KW-0456">Lyase</keyword>
<dbReference type="InterPro" id="IPR006680">
    <property type="entry name" value="Amidohydro-rel"/>
</dbReference>
<gene>
    <name evidence="3" type="ORF">DHL47_08835</name>
</gene>
<comment type="caution">
    <text evidence="3">The sequence shown here is derived from an EMBL/GenBank/DDBJ whole genome shotgun (WGS) entry which is preliminary data.</text>
</comment>
<organism evidence="3 4">
    <name type="scientific">Streptococcus panodentis</name>
    <dbReference type="NCBI Taxonomy" id="1581472"/>
    <lineage>
        <taxon>Bacteria</taxon>
        <taxon>Bacillati</taxon>
        <taxon>Bacillota</taxon>
        <taxon>Bacilli</taxon>
        <taxon>Lactobacillales</taxon>
        <taxon>Streptococcaceae</taxon>
        <taxon>Streptococcus</taxon>
    </lineage>
</organism>
<dbReference type="PANTHER" id="PTHR21240:SF28">
    <property type="entry name" value="ISO-OROTATE DECARBOXYLASE (EUROFUNG)"/>
    <property type="match status" value="1"/>
</dbReference>
<dbReference type="SUPFAM" id="SSF51556">
    <property type="entry name" value="Metallo-dependent hydrolases"/>
    <property type="match status" value="1"/>
</dbReference>
<dbReference type="Gene3D" id="3.20.20.140">
    <property type="entry name" value="Metal-dependent hydrolases"/>
    <property type="match status" value="1"/>
</dbReference>
<evidence type="ECO:0000313" key="3">
    <source>
        <dbReference type="EMBL" id="MBP2621422.1"/>
    </source>
</evidence>